<dbReference type="Pfam" id="PF05020">
    <property type="entry name" value="zf-NPL4"/>
    <property type="match status" value="1"/>
</dbReference>
<dbReference type="InterPro" id="IPR037518">
    <property type="entry name" value="MPN"/>
</dbReference>
<name>A0A1Y3B497_EURMA</name>
<proteinExistence type="inferred from homology"/>
<accession>A0A1Y3B497</accession>
<dbReference type="PROSITE" id="PS50199">
    <property type="entry name" value="ZF_RANBP2_2"/>
    <property type="match status" value="1"/>
</dbReference>
<dbReference type="Proteomes" id="UP000194236">
    <property type="component" value="Unassembled WGS sequence"/>
</dbReference>
<dbReference type="Pfam" id="PF05021">
    <property type="entry name" value="NPL4"/>
    <property type="match status" value="1"/>
</dbReference>
<dbReference type="SUPFAM" id="SSF54236">
    <property type="entry name" value="Ubiquitin-like"/>
    <property type="match status" value="1"/>
</dbReference>
<dbReference type="SMART" id="SM00547">
    <property type="entry name" value="ZnF_RBZ"/>
    <property type="match status" value="1"/>
</dbReference>
<evidence type="ECO:0000313" key="9">
    <source>
        <dbReference type="Proteomes" id="UP000194236"/>
    </source>
</evidence>
<dbReference type="SUPFAM" id="SSF90209">
    <property type="entry name" value="Ran binding protein zinc finger-like"/>
    <property type="match status" value="1"/>
</dbReference>
<sequence>IIRLQSPQGNKRIECDSYETTSELYYKAQKACDIDDIFGFKLYKDAQFMQPILMHERKSLCDFDLKHGDMIHLKVTANTPMTNGNDSATLSKLFNMSASGEIDMVDSILMKRDGLIERKIDPNLCHHGPKAQCVHCAPIEPYDESYMKEHNIKHMSFHSYLRKLKRGADKGKFISLEDISCKIKPGCKGHPSWPEGICTKCQPGAITLNSQTYRHVDNVTFENTSIVENFLDYWRTTGNQRMGLLYGYYEPYKDVPLGIKAVVVAIYEPPQESTRDLIKIHMERLDFTDVDMVAMQLGYKRIGWIFTDLIPQEKGNVKYIRSADSYFLTAQECIMAGFFQNCHPNPCTLAKSGYFGSKFVTVCVTGDRNNQVHIEAYQVSNQCMALVRDDCLLPTNVPMLAYVRESNKDRYVPDVFYTCKDEYGNEVTKIARPLPIEYLLVDVPVSAPIEQTYTFNPIPGLRPFPIENRMIQGHLQDFQALFQYMRQFRLPDQFLQAISDFHLLIYLTSMDTVPLREALTDLLKALKANDAAKAIEWSKRENWSTVEQLFKAHSDDYTNITTQSTLRSTLSSDQPTQQSSSLSSSAAASSSSADLKWSCAYCTFENESQKISCEMCNLPK</sequence>
<dbReference type="Gene3D" id="3.10.20.90">
    <property type="entry name" value="Phosphatidylinositol 3-kinase Catalytic Subunit, Chain A, domain 1"/>
    <property type="match status" value="1"/>
</dbReference>
<dbReference type="GO" id="GO:0005634">
    <property type="term" value="C:nucleus"/>
    <property type="evidence" value="ECO:0007669"/>
    <property type="project" value="TreeGrafter"/>
</dbReference>
<dbReference type="Gene3D" id="2.30.30.380">
    <property type="entry name" value="Zn-finger domain of Sec23/24"/>
    <property type="match status" value="1"/>
</dbReference>
<dbReference type="GO" id="GO:0006511">
    <property type="term" value="P:ubiquitin-dependent protein catabolic process"/>
    <property type="evidence" value="ECO:0007669"/>
    <property type="project" value="InterPro"/>
</dbReference>
<dbReference type="CDD" id="cd08061">
    <property type="entry name" value="MPN_NPL4"/>
    <property type="match status" value="1"/>
</dbReference>
<evidence type="ECO:0000256" key="3">
    <source>
        <dbReference type="ARBA" id="ARBA00022771"/>
    </source>
</evidence>
<comment type="caution">
    <text evidence="8">The sequence shown here is derived from an EMBL/GenBank/DDBJ whole genome shotgun (WGS) entry which is preliminary data.</text>
</comment>
<reference evidence="8 9" key="1">
    <citation type="submission" date="2017-03" db="EMBL/GenBank/DDBJ databases">
        <title>Genome Survey of Euroglyphus maynei.</title>
        <authorList>
            <person name="Arlian L.G."/>
            <person name="Morgan M.S."/>
            <person name="Rider S.D."/>
        </authorList>
    </citation>
    <scope>NUCLEOTIDE SEQUENCE [LARGE SCALE GENOMIC DNA]</scope>
    <source>
        <strain evidence="8">Arlian Lab</strain>
        <tissue evidence="8">Whole body</tissue>
    </source>
</reference>
<dbReference type="InterPro" id="IPR024682">
    <property type="entry name" value="Npl4_Ub-like_dom"/>
</dbReference>
<keyword evidence="4" id="KW-0862">Zinc</keyword>
<keyword evidence="9" id="KW-1185">Reference proteome</keyword>
<keyword evidence="2" id="KW-0479">Metal-binding</keyword>
<feature type="domain" description="RanBP2-type" evidence="6">
    <location>
        <begin position="592"/>
        <end position="620"/>
    </location>
</feature>
<evidence type="ECO:0000256" key="2">
    <source>
        <dbReference type="ARBA" id="ARBA00022723"/>
    </source>
</evidence>
<gene>
    <name evidence="8" type="ORF">BLA29_000552</name>
</gene>
<dbReference type="PIRSF" id="PIRSF010052">
    <property type="entry name" value="Polyub_prc_Npl4"/>
    <property type="match status" value="1"/>
</dbReference>
<dbReference type="PROSITE" id="PS01358">
    <property type="entry name" value="ZF_RANBP2_1"/>
    <property type="match status" value="1"/>
</dbReference>
<dbReference type="GO" id="GO:0031625">
    <property type="term" value="F:ubiquitin protein ligase binding"/>
    <property type="evidence" value="ECO:0007669"/>
    <property type="project" value="TreeGrafter"/>
</dbReference>
<dbReference type="InterPro" id="IPR001876">
    <property type="entry name" value="Znf_RanBP2"/>
</dbReference>
<evidence type="ECO:0000256" key="5">
    <source>
        <dbReference type="PROSITE-ProRule" id="PRU00322"/>
    </source>
</evidence>
<dbReference type="InterPro" id="IPR007717">
    <property type="entry name" value="NPL4_C"/>
</dbReference>
<feature type="domain" description="MPN" evidence="7">
    <location>
        <begin position="219"/>
        <end position="355"/>
    </location>
</feature>
<dbReference type="InterPro" id="IPR036443">
    <property type="entry name" value="Znf_RanBP2_sf"/>
</dbReference>
<dbReference type="InterPro" id="IPR016563">
    <property type="entry name" value="Npl4"/>
</dbReference>
<dbReference type="EMBL" id="MUJZ01040972">
    <property type="protein sequence ID" value="OTF75641.1"/>
    <property type="molecule type" value="Genomic_DNA"/>
</dbReference>
<dbReference type="PANTHER" id="PTHR12710:SF0">
    <property type="entry name" value="NUCLEAR PROTEIN LOCALIZATION PROTEIN 4 HOMOLOG"/>
    <property type="match status" value="1"/>
</dbReference>
<evidence type="ECO:0000256" key="4">
    <source>
        <dbReference type="ARBA" id="ARBA00022833"/>
    </source>
</evidence>
<dbReference type="InterPro" id="IPR029071">
    <property type="entry name" value="Ubiquitin-like_domsf"/>
</dbReference>
<protein>
    <submittedName>
        <fullName evidence="8">Nuclear localization 4 protein-like protein</fullName>
    </submittedName>
</protein>
<evidence type="ECO:0000259" key="7">
    <source>
        <dbReference type="PROSITE" id="PS50249"/>
    </source>
</evidence>
<evidence type="ECO:0000313" key="8">
    <source>
        <dbReference type="EMBL" id="OTF75641.1"/>
    </source>
</evidence>
<dbReference type="PROSITE" id="PS50249">
    <property type="entry name" value="MPN"/>
    <property type="match status" value="1"/>
</dbReference>
<dbReference type="PANTHER" id="PTHR12710">
    <property type="entry name" value="NUCLEAR PROTEIN LOCALIZATION 4"/>
    <property type="match status" value="1"/>
</dbReference>
<dbReference type="OrthoDB" id="10251089at2759"/>
<keyword evidence="3 5" id="KW-0863">Zinc-finger</keyword>
<evidence type="ECO:0000259" key="6">
    <source>
        <dbReference type="PROSITE" id="PS50199"/>
    </source>
</evidence>
<dbReference type="GO" id="GO:0008270">
    <property type="term" value="F:zinc ion binding"/>
    <property type="evidence" value="ECO:0007669"/>
    <property type="project" value="UniProtKB-KW"/>
</dbReference>
<evidence type="ECO:0000256" key="1">
    <source>
        <dbReference type="ARBA" id="ARBA00011025"/>
    </source>
</evidence>
<dbReference type="Pfam" id="PF11543">
    <property type="entry name" value="UN_NPL4"/>
    <property type="match status" value="1"/>
</dbReference>
<dbReference type="AlphaFoldDB" id="A0A1Y3B497"/>
<feature type="non-terminal residue" evidence="8">
    <location>
        <position position="1"/>
    </location>
</feature>
<comment type="similarity">
    <text evidence="1">Belongs to the NPL4 family.</text>
</comment>
<organism evidence="8 9">
    <name type="scientific">Euroglyphus maynei</name>
    <name type="common">Mayne's house dust mite</name>
    <dbReference type="NCBI Taxonomy" id="6958"/>
    <lineage>
        <taxon>Eukaryota</taxon>
        <taxon>Metazoa</taxon>
        <taxon>Ecdysozoa</taxon>
        <taxon>Arthropoda</taxon>
        <taxon>Chelicerata</taxon>
        <taxon>Arachnida</taxon>
        <taxon>Acari</taxon>
        <taxon>Acariformes</taxon>
        <taxon>Sarcoptiformes</taxon>
        <taxon>Astigmata</taxon>
        <taxon>Psoroptidia</taxon>
        <taxon>Analgoidea</taxon>
        <taxon>Pyroglyphidae</taxon>
        <taxon>Pyroglyphinae</taxon>
        <taxon>Euroglyphus</taxon>
    </lineage>
</organism>
<dbReference type="InterPro" id="IPR007716">
    <property type="entry name" value="NPL4_Zn-bd_put"/>
</dbReference>
<dbReference type="GO" id="GO:0043130">
    <property type="term" value="F:ubiquitin binding"/>
    <property type="evidence" value="ECO:0007669"/>
    <property type="project" value="TreeGrafter"/>
</dbReference>